<dbReference type="Proteomes" id="UP001374535">
    <property type="component" value="Chromosome 4"/>
</dbReference>
<dbReference type="InterPro" id="IPR044246">
    <property type="entry name" value="ZFP3-like"/>
</dbReference>
<dbReference type="GO" id="GO:0009788">
    <property type="term" value="P:negative regulation of abscisic acid-activated signaling pathway"/>
    <property type="evidence" value="ECO:0007669"/>
    <property type="project" value="InterPro"/>
</dbReference>
<dbReference type="InterPro" id="IPR013087">
    <property type="entry name" value="Znf_C2H2_type"/>
</dbReference>
<dbReference type="EMBL" id="CP144697">
    <property type="protein sequence ID" value="WVZ14758.1"/>
    <property type="molecule type" value="Genomic_DNA"/>
</dbReference>
<evidence type="ECO:0000259" key="7">
    <source>
        <dbReference type="PROSITE" id="PS50157"/>
    </source>
</evidence>
<name>A0AAQ3NSQ2_VIGMU</name>
<dbReference type="Gene3D" id="3.30.160.60">
    <property type="entry name" value="Classic Zinc Finger"/>
    <property type="match status" value="1"/>
</dbReference>
<comment type="subcellular location">
    <subcellularLocation>
        <location evidence="1">Nucleus</location>
    </subcellularLocation>
</comment>
<reference evidence="8 9" key="1">
    <citation type="journal article" date="2023" name="Life. Sci Alliance">
        <title>Evolutionary insights into 3D genome organization and epigenetic landscape of Vigna mungo.</title>
        <authorList>
            <person name="Junaid A."/>
            <person name="Singh B."/>
            <person name="Bhatia S."/>
        </authorList>
    </citation>
    <scope>NUCLEOTIDE SEQUENCE [LARGE SCALE GENOMIC DNA]</scope>
    <source>
        <strain evidence="8">Urdbean</strain>
    </source>
</reference>
<accession>A0AAQ3NSQ2</accession>
<dbReference type="InterPro" id="IPR036236">
    <property type="entry name" value="Znf_C2H2_sf"/>
</dbReference>
<evidence type="ECO:0000313" key="9">
    <source>
        <dbReference type="Proteomes" id="UP001374535"/>
    </source>
</evidence>
<dbReference type="PANTHER" id="PTHR47287:SF9">
    <property type="entry name" value="ZINC FINGER PROTEIN 4-LIKE"/>
    <property type="match status" value="1"/>
</dbReference>
<keyword evidence="2" id="KW-0479">Metal-binding</keyword>
<keyword evidence="5" id="KW-0539">Nucleus</keyword>
<keyword evidence="9" id="KW-1185">Reference proteome</keyword>
<dbReference type="PROSITE" id="PS00028">
    <property type="entry name" value="ZINC_FINGER_C2H2_1"/>
    <property type="match status" value="1"/>
</dbReference>
<dbReference type="SUPFAM" id="SSF57667">
    <property type="entry name" value="beta-beta-alpha zinc fingers"/>
    <property type="match status" value="1"/>
</dbReference>
<evidence type="ECO:0000256" key="2">
    <source>
        <dbReference type="ARBA" id="ARBA00022723"/>
    </source>
</evidence>
<sequence length="230" mass="26130">MKHCLKKGLKPHEGESLNHDNIVLIDFMKTSKNGDGTQESSKNKTIDSSISYIKDEDKKNANAKEGKIFCCNYCKKEFSSSQALGGHQNAHKQERSMAKRVEGFDPYYSYYSNLYNSHHSLYGGSFNRVLGVRKESMIQKFPWTSIHEYSLFKRDHKTSIFDGFGIMKSDNNYKTTLQTLTLFTSDPNTSSSQLRKTTMVATTDIVDHSIAEQASNEKSCNLDLSLNLYT</sequence>
<gene>
    <name evidence="8" type="ORF">V8G54_012324</name>
</gene>
<proteinExistence type="predicted"/>
<dbReference type="GO" id="GO:0008270">
    <property type="term" value="F:zinc ion binding"/>
    <property type="evidence" value="ECO:0007669"/>
    <property type="project" value="UniProtKB-KW"/>
</dbReference>
<evidence type="ECO:0000256" key="3">
    <source>
        <dbReference type="ARBA" id="ARBA00022771"/>
    </source>
</evidence>
<dbReference type="Pfam" id="PF13912">
    <property type="entry name" value="zf-C2H2_6"/>
    <property type="match status" value="1"/>
</dbReference>
<keyword evidence="3 6" id="KW-0863">Zinc-finger</keyword>
<keyword evidence="4" id="KW-0862">Zinc</keyword>
<organism evidence="8 9">
    <name type="scientific">Vigna mungo</name>
    <name type="common">Black gram</name>
    <name type="synonym">Phaseolus mungo</name>
    <dbReference type="NCBI Taxonomy" id="3915"/>
    <lineage>
        <taxon>Eukaryota</taxon>
        <taxon>Viridiplantae</taxon>
        <taxon>Streptophyta</taxon>
        <taxon>Embryophyta</taxon>
        <taxon>Tracheophyta</taxon>
        <taxon>Spermatophyta</taxon>
        <taxon>Magnoliopsida</taxon>
        <taxon>eudicotyledons</taxon>
        <taxon>Gunneridae</taxon>
        <taxon>Pentapetalae</taxon>
        <taxon>rosids</taxon>
        <taxon>fabids</taxon>
        <taxon>Fabales</taxon>
        <taxon>Fabaceae</taxon>
        <taxon>Papilionoideae</taxon>
        <taxon>50 kb inversion clade</taxon>
        <taxon>NPAAA clade</taxon>
        <taxon>indigoferoid/millettioid clade</taxon>
        <taxon>Phaseoleae</taxon>
        <taxon>Vigna</taxon>
    </lineage>
</organism>
<evidence type="ECO:0000256" key="6">
    <source>
        <dbReference type="PROSITE-ProRule" id="PRU00042"/>
    </source>
</evidence>
<dbReference type="PANTHER" id="PTHR47287">
    <property type="entry name" value="C2H2 AND C2HC ZINC FINGERS SUPERFAMILY PROTEIN"/>
    <property type="match status" value="1"/>
</dbReference>
<feature type="domain" description="C2H2-type" evidence="7">
    <location>
        <begin position="69"/>
        <end position="96"/>
    </location>
</feature>
<evidence type="ECO:0000256" key="4">
    <source>
        <dbReference type="ARBA" id="ARBA00022833"/>
    </source>
</evidence>
<protein>
    <recommendedName>
        <fullName evidence="7">C2H2-type domain-containing protein</fullName>
    </recommendedName>
</protein>
<evidence type="ECO:0000256" key="5">
    <source>
        <dbReference type="ARBA" id="ARBA00023242"/>
    </source>
</evidence>
<evidence type="ECO:0000313" key="8">
    <source>
        <dbReference type="EMBL" id="WVZ14758.1"/>
    </source>
</evidence>
<dbReference type="AlphaFoldDB" id="A0AAQ3NSQ2"/>
<evidence type="ECO:0000256" key="1">
    <source>
        <dbReference type="ARBA" id="ARBA00004123"/>
    </source>
</evidence>
<dbReference type="GO" id="GO:0005634">
    <property type="term" value="C:nucleus"/>
    <property type="evidence" value="ECO:0007669"/>
    <property type="project" value="UniProtKB-SubCell"/>
</dbReference>
<dbReference type="PROSITE" id="PS50157">
    <property type="entry name" value="ZINC_FINGER_C2H2_2"/>
    <property type="match status" value="1"/>
</dbReference>